<sequence length="329" mass="35217">MSTVQIMWQRGRVTAVDAVADSIAKITIVTDTPVRPEPGSHVDVRLPSGDVRSYSVVSGGADGGSITLGVHLSPTSRGGSTYMHSLRPGDELDITAPLQNFPLRVGAPSYVLLAGGIGITAVSAMGAVLRRMGSDYRFVYVGRTRSAMAFLPELEELHGDCLEIHIDDEGTGLDVTTLVEHVDTRTELYMCGPIRLMDAVRRAWSDHTLPTPNLRYETFGNSGWFDAEEFVVAVPGLGLTTTVGTGESMLDALERAGVDMMFDCRKGECGLCQVGIASVDGQVDHRDVFFSEAQKTDSTKMCACVSRVAHRPSDPGARSAPGVITLDTP</sequence>
<dbReference type="InterPro" id="IPR012675">
    <property type="entry name" value="Beta-grasp_dom_sf"/>
</dbReference>
<dbReference type="PANTHER" id="PTHR47354">
    <property type="entry name" value="NADH OXIDOREDUCTASE HCR"/>
    <property type="match status" value="1"/>
</dbReference>
<dbReference type="EMBL" id="JAUTXY010000005">
    <property type="protein sequence ID" value="MEE2058620.1"/>
    <property type="molecule type" value="Genomic_DNA"/>
</dbReference>
<dbReference type="PANTHER" id="PTHR47354:SF2">
    <property type="entry name" value="BLR2392 PROTEIN"/>
    <property type="match status" value="1"/>
</dbReference>
<accession>A0ABU7LAP0</accession>
<protein>
    <submittedName>
        <fullName evidence="5">PDR/VanB family oxidoreductase</fullName>
        <ecNumber evidence="5">1.-.-.-</ecNumber>
    </submittedName>
</protein>
<keyword evidence="6" id="KW-1185">Reference proteome</keyword>
<keyword evidence="2" id="KW-0472">Membrane</keyword>
<organism evidence="5 6">
    <name type="scientific">Rhodococcus artemisiae</name>
    <dbReference type="NCBI Taxonomy" id="714159"/>
    <lineage>
        <taxon>Bacteria</taxon>
        <taxon>Bacillati</taxon>
        <taxon>Actinomycetota</taxon>
        <taxon>Actinomycetes</taxon>
        <taxon>Mycobacteriales</taxon>
        <taxon>Nocardiaceae</taxon>
        <taxon>Rhodococcus</taxon>
    </lineage>
</organism>
<dbReference type="PROSITE" id="PS00197">
    <property type="entry name" value="2FE2S_FER_1"/>
    <property type="match status" value="1"/>
</dbReference>
<evidence type="ECO:0000313" key="5">
    <source>
        <dbReference type="EMBL" id="MEE2058620.1"/>
    </source>
</evidence>
<dbReference type="SUPFAM" id="SSF54292">
    <property type="entry name" value="2Fe-2S ferredoxin-like"/>
    <property type="match status" value="1"/>
</dbReference>
<keyword evidence="5" id="KW-0560">Oxidoreductase</keyword>
<evidence type="ECO:0000259" key="4">
    <source>
        <dbReference type="PROSITE" id="PS51384"/>
    </source>
</evidence>
<gene>
    <name evidence="5" type="ORF">Q7514_13940</name>
</gene>
<dbReference type="Gene3D" id="2.40.30.10">
    <property type="entry name" value="Translation factors"/>
    <property type="match status" value="1"/>
</dbReference>
<dbReference type="PROSITE" id="PS51085">
    <property type="entry name" value="2FE2S_FER_2"/>
    <property type="match status" value="1"/>
</dbReference>
<feature type="domain" description="2Fe-2S ferredoxin-type" evidence="3">
    <location>
        <begin position="228"/>
        <end position="323"/>
    </location>
</feature>
<dbReference type="Gene3D" id="3.10.20.30">
    <property type="match status" value="1"/>
</dbReference>
<dbReference type="InterPro" id="IPR050415">
    <property type="entry name" value="MRET"/>
</dbReference>
<dbReference type="InterPro" id="IPR006058">
    <property type="entry name" value="2Fe2S_fd_BS"/>
</dbReference>
<proteinExistence type="predicted"/>
<dbReference type="CDD" id="cd06185">
    <property type="entry name" value="PDR_like"/>
    <property type="match status" value="1"/>
</dbReference>
<dbReference type="Pfam" id="PF00111">
    <property type="entry name" value="Fer2"/>
    <property type="match status" value="1"/>
</dbReference>
<keyword evidence="2" id="KW-1133">Transmembrane helix</keyword>
<dbReference type="RefSeq" id="WP_330133856.1">
    <property type="nucleotide sequence ID" value="NZ_JAUTXY010000005.1"/>
</dbReference>
<dbReference type="Proteomes" id="UP001336020">
    <property type="component" value="Unassembled WGS sequence"/>
</dbReference>
<evidence type="ECO:0000259" key="3">
    <source>
        <dbReference type="PROSITE" id="PS51085"/>
    </source>
</evidence>
<dbReference type="PRINTS" id="PR00409">
    <property type="entry name" value="PHDIOXRDTASE"/>
</dbReference>
<dbReference type="InterPro" id="IPR039261">
    <property type="entry name" value="FNR_nucleotide-bd"/>
</dbReference>
<dbReference type="EC" id="1.-.-.-" evidence="5"/>
<comment type="cofactor">
    <cofactor evidence="1">
        <name>FAD</name>
        <dbReference type="ChEBI" id="CHEBI:57692"/>
    </cofactor>
</comment>
<evidence type="ECO:0000256" key="1">
    <source>
        <dbReference type="ARBA" id="ARBA00001974"/>
    </source>
</evidence>
<feature type="domain" description="FAD-binding FR-type" evidence="4">
    <location>
        <begin position="6"/>
        <end position="104"/>
    </location>
</feature>
<dbReference type="InterPro" id="IPR017927">
    <property type="entry name" value="FAD-bd_FR_type"/>
</dbReference>
<dbReference type="SUPFAM" id="SSF63380">
    <property type="entry name" value="Riboflavin synthase domain-like"/>
    <property type="match status" value="1"/>
</dbReference>
<dbReference type="CDD" id="cd00207">
    <property type="entry name" value="fer2"/>
    <property type="match status" value="1"/>
</dbReference>
<reference evidence="5 6" key="1">
    <citation type="submission" date="2023-07" db="EMBL/GenBank/DDBJ databases">
        <authorList>
            <person name="Girao M."/>
            <person name="Carvalho M.F."/>
        </authorList>
    </citation>
    <scope>NUCLEOTIDE SEQUENCE [LARGE SCALE GENOMIC DNA]</scope>
    <source>
        <strain evidence="5 6">YIM65754</strain>
    </source>
</reference>
<dbReference type="PROSITE" id="PS51384">
    <property type="entry name" value="FAD_FR"/>
    <property type="match status" value="1"/>
</dbReference>
<name>A0ABU7LAP0_9NOCA</name>
<dbReference type="Gene3D" id="3.40.50.80">
    <property type="entry name" value="Nucleotide-binding domain of ferredoxin-NADP reductase (FNR) module"/>
    <property type="match status" value="1"/>
</dbReference>
<dbReference type="GO" id="GO:0016491">
    <property type="term" value="F:oxidoreductase activity"/>
    <property type="evidence" value="ECO:0007669"/>
    <property type="project" value="UniProtKB-KW"/>
</dbReference>
<evidence type="ECO:0000313" key="6">
    <source>
        <dbReference type="Proteomes" id="UP001336020"/>
    </source>
</evidence>
<feature type="transmembrane region" description="Helical" evidence="2">
    <location>
        <begin position="110"/>
        <end position="129"/>
    </location>
</feature>
<keyword evidence="2" id="KW-0812">Transmembrane</keyword>
<dbReference type="InterPro" id="IPR001041">
    <property type="entry name" value="2Fe-2S_ferredoxin-type"/>
</dbReference>
<evidence type="ECO:0000256" key="2">
    <source>
        <dbReference type="SAM" id="Phobius"/>
    </source>
</evidence>
<dbReference type="InterPro" id="IPR017938">
    <property type="entry name" value="Riboflavin_synthase-like_b-brl"/>
</dbReference>
<dbReference type="SUPFAM" id="SSF52343">
    <property type="entry name" value="Ferredoxin reductase-like, C-terminal NADP-linked domain"/>
    <property type="match status" value="1"/>
</dbReference>
<comment type="caution">
    <text evidence="5">The sequence shown here is derived from an EMBL/GenBank/DDBJ whole genome shotgun (WGS) entry which is preliminary data.</text>
</comment>
<dbReference type="InterPro" id="IPR036010">
    <property type="entry name" value="2Fe-2S_ferredoxin-like_sf"/>
</dbReference>